<evidence type="ECO:0000313" key="2">
    <source>
        <dbReference type="Proteomes" id="UP000178873"/>
    </source>
</evidence>
<accession>A0A1G2M396</accession>
<proteinExistence type="predicted"/>
<comment type="caution">
    <text evidence="1">The sequence shown here is derived from an EMBL/GenBank/DDBJ whole genome shotgun (WGS) entry which is preliminary data.</text>
</comment>
<evidence type="ECO:0000313" key="1">
    <source>
        <dbReference type="EMBL" id="OHA18386.1"/>
    </source>
</evidence>
<organism evidence="1 2">
    <name type="scientific">Candidatus Taylorbacteria bacterium RIFCSPHIGHO2_01_FULL_46_22b</name>
    <dbReference type="NCBI Taxonomy" id="1802301"/>
    <lineage>
        <taxon>Bacteria</taxon>
        <taxon>Candidatus Tayloriibacteriota</taxon>
    </lineage>
</organism>
<reference evidence="1 2" key="1">
    <citation type="journal article" date="2016" name="Nat. Commun.">
        <title>Thousands of microbial genomes shed light on interconnected biogeochemical processes in an aquifer system.</title>
        <authorList>
            <person name="Anantharaman K."/>
            <person name="Brown C.T."/>
            <person name="Hug L.A."/>
            <person name="Sharon I."/>
            <person name="Castelle C.J."/>
            <person name="Probst A.J."/>
            <person name="Thomas B.C."/>
            <person name="Singh A."/>
            <person name="Wilkins M.J."/>
            <person name="Karaoz U."/>
            <person name="Brodie E.L."/>
            <person name="Williams K.H."/>
            <person name="Hubbard S.S."/>
            <person name="Banfield J.F."/>
        </authorList>
    </citation>
    <scope>NUCLEOTIDE SEQUENCE [LARGE SCALE GENOMIC DNA]</scope>
</reference>
<name>A0A1G2M396_9BACT</name>
<protein>
    <submittedName>
        <fullName evidence="1">Uncharacterized protein</fullName>
    </submittedName>
</protein>
<dbReference type="STRING" id="1802301.A2664_04915"/>
<gene>
    <name evidence="1" type="ORF">A2664_04915</name>
</gene>
<dbReference type="EMBL" id="MHRF01000006">
    <property type="protein sequence ID" value="OHA18386.1"/>
    <property type="molecule type" value="Genomic_DNA"/>
</dbReference>
<sequence length="165" mass="18184">MWYSFVLILAGAVLGFGMTYLLNTTPAKIFTVEDLPSGVAYVRHANEEAEAEEAEQLTMKHYATPEAHSTGGPTFGVVGYRIVSIEYELPESEIPSKTVGQAFGGYVLALPGYGTIPYDHFHISVHDESPQAHTHTDEGIHEPIYSIHFMLISHEEELSMGLVCE</sequence>
<dbReference type="Proteomes" id="UP000178873">
    <property type="component" value="Unassembled WGS sequence"/>
</dbReference>
<dbReference type="AlphaFoldDB" id="A0A1G2M396"/>